<dbReference type="PANTHER" id="PTHR24559">
    <property type="entry name" value="TRANSPOSON TY3-I GAG-POL POLYPROTEIN"/>
    <property type="match status" value="1"/>
</dbReference>
<comment type="caution">
    <text evidence="3">The sequence shown here is derived from an EMBL/GenBank/DDBJ whole genome shotgun (WGS) entry which is preliminary data.</text>
</comment>
<keyword evidence="1" id="KW-0812">Transmembrane</keyword>
<dbReference type="CDD" id="cd01647">
    <property type="entry name" value="RT_LTR"/>
    <property type="match status" value="1"/>
</dbReference>
<dbReference type="SUPFAM" id="SSF56672">
    <property type="entry name" value="DNA/RNA polymerases"/>
    <property type="match status" value="1"/>
</dbReference>
<name>A0A388KDL9_CHABU</name>
<organism evidence="3 4">
    <name type="scientific">Chara braunii</name>
    <name type="common">Braun's stonewort</name>
    <dbReference type="NCBI Taxonomy" id="69332"/>
    <lineage>
        <taxon>Eukaryota</taxon>
        <taxon>Viridiplantae</taxon>
        <taxon>Streptophyta</taxon>
        <taxon>Charophyceae</taxon>
        <taxon>Charales</taxon>
        <taxon>Characeae</taxon>
        <taxon>Chara</taxon>
    </lineage>
</organism>
<feature type="domain" description="Reverse transcriptase" evidence="2">
    <location>
        <begin position="235"/>
        <end position="308"/>
    </location>
</feature>
<dbReference type="Gene3D" id="3.30.70.270">
    <property type="match status" value="1"/>
</dbReference>
<evidence type="ECO:0000259" key="2">
    <source>
        <dbReference type="Pfam" id="PF00078"/>
    </source>
</evidence>
<dbReference type="Gramene" id="GBG68139">
    <property type="protein sequence ID" value="GBG68139"/>
    <property type="gene ID" value="CBR_g2690"/>
</dbReference>
<dbReference type="PANTHER" id="PTHR24559:SF444">
    <property type="entry name" value="REVERSE TRANSCRIPTASE DOMAIN-CONTAINING PROTEIN"/>
    <property type="match status" value="1"/>
</dbReference>
<dbReference type="InterPro" id="IPR053134">
    <property type="entry name" value="RNA-dir_DNA_polymerase"/>
</dbReference>
<dbReference type="Proteomes" id="UP000265515">
    <property type="component" value="Unassembled WGS sequence"/>
</dbReference>
<keyword evidence="4" id="KW-1185">Reference proteome</keyword>
<accession>A0A388KDL9</accession>
<proteinExistence type="predicted"/>
<reference evidence="3 4" key="1">
    <citation type="journal article" date="2018" name="Cell">
        <title>The Chara Genome: Secondary Complexity and Implications for Plant Terrestrialization.</title>
        <authorList>
            <person name="Nishiyama T."/>
            <person name="Sakayama H."/>
            <person name="Vries J.D."/>
            <person name="Buschmann H."/>
            <person name="Saint-Marcoux D."/>
            <person name="Ullrich K.K."/>
            <person name="Haas F.B."/>
            <person name="Vanderstraeten L."/>
            <person name="Becker D."/>
            <person name="Lang D."/>
            <person name="Vosolsobe S."/>
            <person name="Rombauts S."/>
            <person name="Wilhelmsson P.K.I."/>
            <person name="Janitza P."/>
            <person name="Kern R."/>
            <person name="Heyl A."/>
            <person name="Rumpler F."/>
            <person name="Villalobos L.I.A.C."/>
            <person name="Clay J.M."/>
            <person name="Skokan R."/>
            <person name="Toyoda A."/>
            <person name="Suzuki Y."/>
            <person name="Kagoshima H."/>
            <person name="Schijlen E."/>
            <person name="Tajeshwar N."/>
            <person name="Catarino B."/>
            <person name="Hetherington A.J."/>
            <person name="Saltykova A."/>
            <person name="Bonnot C."/>
            <person name="Breuninger H."/>
            <person name="Symeonidi A."/>
            <person name="Radhakrishnan G.V."/>
            <person name="Van Nieuwerburgh F."/>
            <person name="Deforce D."/>
            <person name="Chang C."/>
            <person name="Karol K.G."/>
            <person name="Hedrich R."/>
            <person name="Ulvskov P."/>
            <person name="Glockner G."/>
            <person name="Delwiche C.F."/>
            <person name="Petrasek J."/>
            <person name="Van de Peer Y."/>
            <person name="Friml J."/>
            <person name="Beilby M."/>
            <person name="Dolan L."/>
            <person name="Kohara Y."/>
            <person name="Sugano S."/>
            <person name="Fujiyama A."/>
            <person name="Delaux P.-M."/>
            <person name="Quint M."/>
            <person name="TheiBen G."/>
            <person name="Hagemann M."/>
            <person name="Harholt J."/>
            <person name="Dunand C."/>
            <person name="Zachgo S."/>
            <person name="Langdale J."/>
            <person name="Maumus F."/>
            <person name="Straeten D.V.D."/>
            <person name="Gould S.B."/>
            <person name="Rensing S.A."/>
        </authorList>
    </citation>
    <scope>NUCLEOTIDE SEQUENCE [LARGE SCALE GENOMIC DNA]</scope>
    <source>
        <strain evidence="3 4">S276</strain>
    </source>
</reference>
<dbReference type="InterPro" id="IPR043128">
    <property type="entry name" value="Rev_trsase/Diguanyl_cyclase"/>
</dbReference>
<gene>
    <name evidence="3" type="ORF">CBR_g2690</name>
</gene>
<keyword evidence="1" id="KW-0472">Membrane</keyword>
<dbReference type="Gene3D" id="3.10.10.10">
    <property type="entry name" value="HIV Type 1 Reverse Transcriptase, subunit A, domain 1"/>
    <property type="match status" value="1"/>
</dbReference>
<dbReference type="InterPro" id="IPR043502">
    <property type="entry name" value="DNA/RNA_pol_sf"/>
</dbReference>
<dbReference type="OrthoDB" id="10617796at2759"/>
<keyword evidence="1" id="KW-1133">Transmembrane helix</keyword>
<protein>
    <recommendedName>
        <fullName evidence="2">Reverse transcriptase domain-containing protein</fullName>
    </recommendedName>
</protein>
<feature type="transmembrane region" description="Helical" evidence="1">
    <location>
        <begin position="7"/>
        <end position="27"/>
    </location>
</feature>
<dbReference type="AlphaFoldDB" id="A0A388KDL9"/>
<evidence type="ECO:0000313" key="3">
    <source>
        <dbReference type="EMBL" id="GBG68139.1"/>
    </source>
</evidence>
<sequence length="308" mass="34634">MIGTRRLPSPFCFLFSFVAIISVYILLRDQRLSSSSSSRDERVGQGRGGILGGESRLISISSASSLDEQSRLRLKIELCPKQNPLEALITGDGGDITIPPTDPSLSSFKDRDLCDLDAAEIERIRSKPHGYKSQENRYWIDGEWRIFDEAWQLTDAKTDAFVCLIVSVKGEVPCREDECLIPLHVRPKASDLNVVKQLFEQQEYSFVADFSPKTILDAGGNIGMASVIFATIKEGELRLCIDYRGLNVISVKNAEPLPRIDNLTSYRDASKIDLKSGYHQIEVEPSDQDKTAFRTRYDHYEFVVMPFG</sequence>
<dbReference type="Pfam" id="PF00078">
    <property type="entry name" value="RVT_1"/>
    <property type="match status" value="1"/>
</dbReference>
<dbReference type="EMBL" id="BFEA01000096">
    <property type="protein sequence ID" value="GBG68139.1"/>
    <property type="molecule type" value="Genomic_DNA"/>
</dbReference>
<evidence type="ECO:0000256" key="1">
    <source>
        <dbReference type="SAM" id="Phobius"/>
    </source>
</evidence>
<evidence type="ECO:0000313" key="4">
    <source>
        <dbReference type="Proteomes" id="UP000265515"/>
    </source>
</evidence>
<dbReference type="InterPro" id="IPR000477">
    <property type="entry name" value="RT_dom"/>
</dbReference>